<organism evidence="1">
    <name type="scientific">Culex pipiens</name>
    <name type="common">House mosquito</name>
    <dbReference type="NCBI Taxonomy" id="7175"/>
    <lineage>
        <taxon>Eukaryota</taxon>
        <taxon>Metazoa</taxon>
        <taxon>Ecdysozoa</taxon>
        <taxon>Arthropoda</taxon>
        <taxon>Hexapoda</taxon>
        <taxon>Insecta</taxon>
        <taxon>Pterygota</taxon>
        <taxon>Neoptera</taxon>
        <taxon>Endopterygota</taxon>
        <taxon>Diptera</taxon>
        <taxon>Nematocera</taxon>
        <taxon>Culicoidea</taxon>
        <taxon>Culicidae</taxon>
        <taxon>Culicinae</taxon>
        <taxon>Culicini</taxon>
        <taxon>Culex</taxon>
        <taxon>Culex</taxon>
    </lineage>
</organism>
<dbReference type="EMBL" id="HBUE01097197">
    <property type="protein sequence ID" value="CAG6483585.1"/>
    <property type="molecule type" value="Transcribed_RNA"/>
</dbReference>
<evidence type="ECO:0000313" key="1">
    <source>
        <dbReference type="EMBL" id="CAG6483585.1"/>
    </source>
</evidence>
<dbReference type="EMBL" id="HBUE01165770">
    <property type="protein sequence ID" value="CAG6512513.1"/>
    <property type="molecule type" value="Transcribed_RNA"/>
</dbReference>
<protein>
    <submittedName>
        <fullName evidence="1">(northern house mosquito) hypothetical protein</fullName>
    </submittedName>
</protein>
<reference evidence="1" key="1">
    <citation type="submission" date="2021-05" db="EMBL/GenBank/DDBJ databases">
        <authorList>
            <person name="Alioto T."/>
            <person name="Alioto T."/>
            <person name="Gomez Garrido J."/>
        </authorList>
    </citation>
    <scope>NUCLEOTIDE SEQUENCE</scope>
</reference>
<dbReference type="EMBL" id="HBUE01271071">
    <property type="protein sequence ID" value="CAG6563974.1"/>
    <property type="molecule type" value="Transcribed_RNA"/>
</dbReference>
<dbReference type="AlphaFoldDB" id="A0A8D8FUJ4"/>
<sequence>MRSWYSDWLSWKARDRLPLEEFLRDMILPAEEFLANSGTKFVRRLTNPKISREVRSTKSSSDSSESRWITKSTERNIRSKLVTSWPTCSLLDRSHWKSCTESVVASGTHPRSVTRVTRQLRTDVSCSHRARASGEGDPAKIRTDRLWSVDSDILVVVVITRCRSVRDRMQEEIQALSIELVVGRSSLSGRTACLPM</sequence>
<name>A0A8D8FUJ4_CULPI</name>
<accession>A0A8D8FUJ4</accession>
<proteinExistence type="predicted"/>